<sequence length="378" mass="39647">MTAINGWTRSILSRQLGKPARILPMVLPGSIRKAFAQAVRRTFPAGIALLLAGCPVSTTSASLSEDGASHVPSAPAQQTTRASAASTEPSPEGSAAKADGLQTPAAPAATAITAATTAAKSSASEQEAVRQALLNDPSLKERLQQALADYNTPDRTLVPLSVGAIAIVENYALAKAEGGYEDLPIVDEYYLLRKQNGQWVVVDSVGRGPRIEAGQLTLLGLSNGVISSLLDAMQTAEADLIVSDTPVISREMVVLGGISPDMTVAEVKQRLGQPLSEKVEETGCCGSLVYLEYPNFSLGLSQEGGVFQMNTTHRDVATGAGVRVGDTHEAVTNAYGSPSLADGEMLIYYVSGSDQSESFSFSLDGGRVVEIRYYALLN</sequence>
<dbReference type="RefSeq" id="WP_316793143.1">
    <property type="nucleotide sequence ID" value="NZ_CP053540.1"/>
</dbReference>
<evidence type="ECO:0000313" key="2">
    <source>
        <dbReference type="EMBL" id="WOB43566.1"/>
    </source>
</evidence>
<dbReference type="EMBL" id="CP053540">
    <property type="protein sequence ID" value="WOB43566.1"/>
    <property type="molecule type" value="Genomic_DNA"/>
</dbReference>
<feature type="compositionally biased region" description="Low complexity" evidence="1">
    <location>
        <begin position="73"/>
        <end position="87"/>
    </location>
</feature>
<reference evidence="2" key="1">
    <citation type="submission" date="2020-05" db="EMBL/GenBank/DDBJ databases">
        <authorList>
            <person name="Zhu T."/>
            <person name="Keshari N."/>
            <person name="Lu X."/>
        </authorList>
    </citation>
    <scope>NUCLEOTIDE SEQUENCE</scope>
    <source>
        <strain evidence="2">NK1-22</strain>
    </source>
</reference>
<organism evidence="2">
    <name type="scientific">Thermoleptolyngbya oregonensis NK1-22</name>
    <dbReference type="NCBI Taxonomy" id="2547457"/>
    <lineage>
        <taxon>Bacteria</taxon>
        <taxon>Bacillati</taxon>
        <taxon>Cyanobacteriota</taxon>
        <taxon>Cyanophyceae</taxon>
        <taxon>Oculatellales</taxon>
        <taxon>Oculatellaceae</taxon>
        <taxon>Thermoleptolyngbya</taxon>
    </lineage>
</organism>
<dbReference type="KEGG" id="tog:HNI00_10670"/>
<name>A0AA96Y563_9CYAN</name>
<evidence type="ECO:0000256" key="1">
    <source>
        <dbReference type="SAM" id="MobiDB-lite"/>
    </source>
</evidence>
<protein>
    <submittedName>
        <fullName evidence="2">Uncharacterized protein</fullName>
    </submittedName>
</protein>
<feature type="region of interest" description="Disordered" evidence="1">
    <location>
        <begin position="61"/>
        <end position="102"/>
    </location>
</feature>
<gene>
    <name evidence="2" type="ORF">HNI00_10670</name>
</gene>
<proteinExistence type="predicted"/>
<accession>A0AA96Y563</accession>
<dbReference type="AlphaFoldDB" id="A0AA96Y563"/>